<sequence length="64" mass="7167">MPTNATQEPTASNMYGEVQDQKGRQRNPAPTSEGHSISGTILIRFILLLSQCFHLYSEGNFNIR</sequence>
<reference evidence="2 3" key="1">
    <citation type="submission" date="2019-01" db="EMBL/GenBank/DDBJ databases">
        <authorList>
            <person name="Sayadi A."/>
        </authorList>
    </citation>
    <scope>NUCLEOTIDE SEQUENCE [LARGE SCALE GENOMIC DNA]</scope>
</reference>
<feature type="compositionally biased region" description="Polar residues" evidence="1">
    <location>
        <begin position="1"/>
        <end position="13"/>
    </location>
</feature>
<proteinExistence type="predicted"/>
<evidence type="ECO:0000313" key="3">
    <source>
        <dbReference type="Proteomes" id="UP000410492"/>
    </source>
</evidence>
<protein>
    <submittedName>
        <fullName evidence="2">Uncharacterized protein</fullName>
    </submittedName>
</protein>
<gene>
    <name evidence="2" type="ORF">CALMAC_LOCUS18444</name>
</gene>
<dbReference type="OrthoDB" id="69496at2759"/>
<dbReference type="Proteomes" id="UP000410492">
    <property type="component" value="Unassembled WGS sequence"/>
</dbReference>
<name>A0A653DL23_CALMS</name>
<feature type="region of interest" description="Disordered" evidence="1">
    <location>
        <begin position="1"/>
        <end position="35"/>
    </location>
</feature>
<dbReference type="EMBL" id="CAACVG010012822">
    <property type="protein sequence ID" value="VEN60893.1"/>
    <property type="molecule type" value="Genomic_DNA"/>
</dbReference>
<organism evidence="2 3">
    <name type="scientific">Callosobruchus maculatus</name>
    <name type="common">Southern cowpea weevil</name>
    <name type="synonym">Pulse bruchid</name>
    <dbReference type="NCBI Taxonomy" id="64391"/>
    <lineage>
        <taxon>Eukaryota</taxon>
        <taxon>Metazoa</taxon>
        <taxon>Ecdysozoa</taxon>
        <taxon>Arthropoda</taxon>
        <taxon>Hexapoda</taxon>
        <taxon>Insecta</taxon>
        <taxon>Pterygota</taxon>
        <taxon>Neoptera</taxon>
        <taxon>Endopterygota</taxon>
        <taxon>Coleoptera</taxon>
        <taxon>Polyphaga</taxon>
        <taxon>Cucujiformia</taxon>
        <taxon>Chrysomeloidea</taxon>
        <taxon>Chrysomelidae</taxon>
        <taxon>Bruchinae</taxon>
        <taxon>Bruchini</taxon>
        <taxon>Callosobruchus</taxon>
    </lineage>
</organism>
<evidence type="ECO:0000256" key="1">
    <source>
        <dbReference type="SAM" id="MobiDB-lite"/>
    </source>
</evidence>
<accession>A0A653DL23</accession>
<keyword evidence="3" id="KW-1185">Reference proteome</keyword>
<dbReference type="AlphaFoldDB" id="A0A653DL23"/>
<evidence type="ECO:0000313" key="2">
    <source>
        <dbReference type="EMBL" id="VEN60893.1"/>
    </source>
</evidence>